<comment type="caution">
    <text evidence="1">The sequence shown here is derived from an EMBL/GenBank/DDBJ whole genome shotgun (WGS) entry which is preliminary data.</text>
</comment>
<dbReference type="Proteomes" id="UP000070659">
    <property type="component" value="Unassembled WGS sequence"/>
</dbReference>
<gene>
    <name evidence="1" type="ORF">TH66_13660</name>
    <name evidence="2" type="ORF">TR74_14755</name>
</gene>
<evidence type="ECO:0000313" key="3">
    <source>
        <dbReference type="Proteomes" id="UP000070598"/>
    </source>
</evidence>
<evidence type="ECO:0000313" key="4">
    <source>
        <dbReference type="Proteomes" id="UP000070659"/>
    </source>
</evidence>
<dbReference type="EMBL" id="JYIK01000974">
    <property type="protein sequence ID" value="KWX08490.1"/>
    <property type="molecule type" value="Genomic_DNA"/>
</dbReference>
<reference evidence="1 4" key="1">
    <citation type="submission" date="2015-02" db="EMBL/GenBank/DDBJ databases">
        <title>Physiological reanalysis, assessment of diazotrophy, and genome sequences of multiple isolates of Streptomyces thermoautotrophicus.</title>
        <authorList>
            <person name="MacKellar D.C."/>
            <person name="Lieber L."/>
            <person name="Norman J."/>
            <person name="Bolger A."/>
            <person name="Tobin C."/>
            <person name="Murray J.W."/>
            <person name="Prell J."/>
        </authorList>
    </citation>
    <scope>NUCLEOTIDE SEQUENCE [LARGE SCALE GENOMIC DNA]</scope>
    <source>
        <strain evidence="1 4">UBT1</strain>
    </source>
</reference>
<protein>
    <submittedName>
        <fullName evidence="1">Uncharacterized protein</fullName>
    </submittedName>
</protein>
<dbReference type="PATRIC" id="fig|1469144.8.peg.3298"/>
<dbReference type="AlphaFoldDB" id="A0A132N193"/>
<dbReference type="RefSeq" id="WP_066890027.1">
    <property type="nucleotide sequence ID" value="NZ_CP171739.1"/>
</dbReference>
<sequence length="79" mass="8912">MGRVLLVKNRLALLTSTRLITADNDEDHDQRIGFTIRWPSHPAAGVTVGQDVGSPDTTEYRRFMGVIFLHLPDLVRQLL</sequence>
<proteinExistence type="predicted"/>
<dbReference type="EMBL" id="JYIJ01000017">
    <property type="protein sequence ID" value="KWX03817.1"/>
    <property type="molecule type" value="Genomic_DNA"/>
</dbReference>
<accession>A0A132N193</accession>
<evidence type="ECO:0000313" key="2">
    <source>
        <dbReference type="EMBL" id="KWX08490.1"/>
    </source>
</evidence>
<name>A0A132N193_9ACTN</name>
<dbReference type="Proteomes" id="UP000070598">
    <property type="component" value="Unassembled WGS sequence"/>
</dbReference>
<reference evidence="3" key="2">
    <citation type="submission" date="2015-02" db="EMBL/GenBank/DDBJ databases">
        <title>Physiological reanalysis, assessment of diazotrophy, and genome sequences of multiple isolates of Streptomyces thermoautotrophicus.</title>
        <authorList>
            <person name="MacKellar D.C."/>
            <person name="Lieber L."/>
            <person name="Norman J."/>
            <person name="Bolger A."/>
            <person name="Tobin C."/>
            <person name="Murray J.W."/>
            <person name="Friesen M."/>
            <person name="Prell J."/>
        </authorList>
    </citation>
    <scope>NUCLEOTIDE SEQUENCE [LARGE SCALE GENOMIC DNA]</scope>
    <source>
        <strain evidence="3">UBT1</strain>
    </source>
</reference>
<organism evidence="1 4">
    <name type="scientific">Carbonactinospora thermoautotrophica</name>
    <dbReference type="NCBI Taxonomy" id="1469144"/>
    <lineage>
        <taxon>Bacteria</taxon>
        <taxon>Bacillati</taxon>
        <taxon>Actinomycetota</taxon>
        <taxon>Actinomycetes</taxon>
        <taxon>Kitasatosporales</taxon>
        <taxon>Carbonactinosporaceae</taxon>
        <taxon>Carbonactinospora</taxon>
    </lineage>
</organism>
<evidence type="ECO:0000313" key="1">
    <source>
        <dbReference type="EMBL" id="KWX03817.1"/>
    </source>
</evidence>